<dbReference type="PANTHER" id="PTHR42852">
    <property type="entry name" value="THIOL:DISULFIDE INTERCHANGE PROTEIN DSBE"/>
    <property type="match status" value="1"/>
</dbReference>
<dbReference type="KEGG" id="dfc:DFI_11780"/>
<dbReference type="InterPro" id="IPR017937">
    <property type="entry name" value="Thioredoxin_CS"/>
</dbReference>
<proteinExistence type="predicted"/>
<dbReference type="GO" id="GO:0017004">
    <property type="term" value="P:cytochrome complex assembly"/>
    <property type="evidence" value="ECO:0007669"/>
    <property type="project" value="UniProtKB-KW"/>
</dbReference>
<evidence type="ECO:0000256" key="3">
    <source>
        <dbReference type="ARBA" id="ARBA00023157"/>
    </source>
</evidence>
<sequence>MTGAGRLLVPAALLGLLGLLAVGLTTPRKDPPNVLIGRAAPTFALKDLGTRGHDLAALRGRPVVVNFWASWCGPCRQEAPLFKQLSDAPGNVAYLGILYNDQPAGAQKFNAEYGLTYPTLLDPGSKAAMKYGIGQVPVTYVIDTGGNVVYSKLGPVTDEAEFRAALKTAGAQL</sequence>
<dbReference type="Gene3D" id="3.40.30.10">
    <property type="entry name" value="Glutaredoxin"/>
    <property type="match status" value="1"/>
</dbReference>
<dbReference type="GO" id="GO:0016491">
    <property type="term" value="F:oxidoreductase activity"/>
    <property type="evidence" value="ECO:0007669"/>
    <property type="project" value="InterPro"/>
</dbReference>
<dbReference type="CDD" id="cd02966">
    <property type="entry name" value="TlpA_like_family"/>
    <property type="match status" value="1"/>
</dbReference>
<dbReference type="InterPro" id="IPR013766">
    <property type="entry name" value="Thioredoxin_domain"/>
</dbReference>
<evidence type="ECO:0000313" key="6">
    <source>
        <dbReference type="EMBL" id="ASN81584.1"/>
    </source>
</evidence>
<dbReference type="EMBL" id="CP021081">
    <property type="protein sequence ID" value="ASN81584.1"/>
    <property type="molecule type" value="Genomic_DNA"/>
</dbReference>
<evidence type="ECO:0000256" key="4">
    <source>
        <dbReference type="ARBA" id="ARBA00023284"/>
    </source>
</evidence>
<organism evidence="6 7">
    <name type="scientific">Deinococcus ficus</name>
    <dbReference type="NCBI Taxonomy" id="317577"/>
    <lineage>
        <taxon>Bacteria</taxon>
        <taxon>Thermotogati</taxon>
        <taxon>Deinococcota</taxon>
        <taxon>Deinococci</taxon>
        <taxon>Deinococcales</taxon>
        <taxon>Deinococcaceae</taxon>
        <taxon>Deinococcus</taxon>
    </lineage>
</organism>
<dbReference type="PANTHER" id="PTHR42852:SF6">
    <property type="entry name" value="THIOL:DISULFIDE INTERCHANGE PROTEIN DSBE"/>
    <property type="match status" value="1"/>
</dbReference>
<dbReference type="InterPro" id="IPR000866">
    <property type="entry name" value="AhpC/TSA"/>
</dbReference>
<accession>A0A221SY56</accession>
<dbReference type="STRING" id="317577.GCA_000419625_01570"/>
<dbReference type="InterPro" id="IPR036249">
    <property type="entry name" value="Thioredoxin-like_sf"/>
</dbReference>
<evidence type="ECO:0000259" key="5">
    <source>
        <dbReference type="PROSITE" id="PS51352"/>
    </source>
</evidence>
<keyword evidence="7" id="KW-1185">Reference proteome</keyword>
<gene>
    <name evidence="6" type="ORF">DFI_11780</name>
</gene>
<evidence type="ECO:0000313" key="7">
    <source>
        <dbReference type="Proteomes" id="UP000259030"/>
    </source>
</evidence>
<dbReference type="SUPFAM" id="SSF52833">
    <property type="entry name" value="Thioredoxin-like"/>
    <property type="match status" value="1"/>
</dbReference>
<dbReference type="RefSeq" id="WP_043778602.1">
    <property type="nucleotide sequence ID" value="NZ_CP021081.1"/>
</dbReference>
<feature type="domain" description="Thioredoxin" evidence="5">
    <location>
        <begin position="34"/>
        <end position="171"/>
    </location>
</feature>
<dbReference type="GO" id="GO:0016209">
    <property type="term" value="F:antioxidant activity"/>
    <property type="evidence" value="ECO:0007669"/>
    <property type="project" value="InterPro"/>
</dbReference>
<keyword evidence="4" id="KW-0676">Redox-active center</keyword>
<dbReference type="InterPro" id="IPR050553">
    <property type="entry name" value="Thioredoxin_ResA/DsbE_sf"/>
</dbReference>
<keyword evidence="3" id="KW-1015">Disulfide bond</keyword>
<dbReference type="GO" id="GO:0030313">
    <property type="term" value="C:cell envelope"/>
    <property type="evidence" value="ECO:0007669"/>
    <property type="project" value="UniProtKB-SubCell"/>
</dbReference>
<dbReference type="Proteomes" id="UP000259030">
    <property type="component" value="Chromosome"/>
</dbReference>
<dbReference type="PROSITE" id="PS00194">
    <property type="entry name" value="THIOREDOXIN_1"/>
    <property type="match status" value="1"/>
</dbReference>
<comment type="subcellular location">
    <subcellularLocation>
        <location evidence="1">Cell envelope</location>
    </subcellularLocation>
</comment>
<name>A0A221SY56_9DEIO</name>
<evidence type="ECO:0000256" key="2">
    <source>
        <dbReference type="ARBA" id="ARBA00022748"/>
    </source>
</evidence>
<evidence type="ECO:0000256" key="1">
    <source>
        <dbReference type="ARBA" id="ARBA00004196"/>
    </source>
</evidence>
<protein>
    <submittedName>
        <fullName evidence="6">Cytochrome C biogenesis protein</fullName>
    </submittedName>
</protein>
<dbReference type="PROSITE" id="PS51352">
    <property type="entry name" value="THIOREDOXIN_2"/>
    <property type="match status" value="1"/>
</dbReference>
<dbReference type="Pfam" id="PF00578">
    <property type="entry name" value="AhpC-TSA"/>
    <property type="match status" value="1"/>
</dbReference>
<reference evidence="6 7" key="1">
    <citation type="submission" date="2017-05" db="EMBL/GenBank/DDBJ databases">
        <title>The complete genome sequence of Deinococcus ficus isolated from the rhizosphere of the Ficus religiosa L. in Taiwan.</title>
        <authorList>
            <person name="Wu K.-M."/>
            <person name="Liao T.-L."/>
            <person name="Liu Y.-M."/>
            <person name="Young C.-C."/>
            <person name="Tsai S.-F."/>
        </authorList>
    </citation>
    <scope>NUCLEOTIDE SEQUENCE [LARGE SCALE GENOMIC DNA]</scope>
    <source>
        <strain evidence="6 7">CC-FR2-10</strain>
    </source>
</reference>
<keyword evidence="2" id="KW-0201">Cytochrome c-type biogenesis</keyword>
<dbReference type="AlphaFoldDB" id="A0A221SY56"/>